<comment type="caution">
    <text evidence="13">The sequence shown here is derived from an EMBL/GenBank/DDBJ whole genome shotgun (WGS) entry which is preliminary data.</text>
</comment>
<evidence type="ECO:0000259" key="10">
    <source>
        <dbReference type="Pfam" id="PF02518"/>
    </source>
</evidence>
<keyword evidence="3" id="KW-0597">Phosphoprotein</keyword>
<dbReference type="PANTHER" id="PTHR24421:SF10">
    <property type="entry name" value="NITRATE_NITRITE SENSOR PROTEIN NARQ"/>
    <property type="match status" value="1"/>
</dbReference>
<evidence type="ECO:0000256" key="4">
    <source>
        <dbReference type="ARBA" id="ARBA00022679"/>
    </source>
</evidence>
<dbReference type="Pfam" id="PF02518">
    <property type="entry name" value="HATPase_c"/>
    <property type="match status" value="1"/>
</dbReference>
<dbReference type="Pfam" id="PF07730">
    <property type="entry name" value="HisKA_3"/>
    <property type="match status" value="1"/>
</dbReference>
<keyword evidence="7" id="KW-0067">ATP-binding</keyword>
<protein>
    <recommendedName>
        <fullName evidence="2">histidine kinase</fullName>
        <ecNumber evidence="2">2.7.13.3</ecNumber>
    </recommendedName>
</protein>
<dbReference type="GO" id="GO:0046983">
    <property type="term" value="F:protein dimerization activity"/>
    <property type="evidence" value="ECO:0007669"/>
    <property type="project" value="InterPro"/>
</dbReference>
<feature type="transmembrane region" description="Helical" evidence="9">
    <location>
        <begin position="148"/>
        <end position="166"/>
    </location>
</feature>
<dbReference type="Proteomes" id="UP000558997">
    <property type="component" value="Unassembled WGS sequence"/>
</dbReference>
<proteinExistence type="predicted"/>
<dbReference type="GO" id="GO:0000155">
    <property type="term" value="F:phosphorelay sensor kinase activity"/>
    <property type="evidence" value="ECO:0007669"/>
    <property type="project" value="InterPro"/>
</dbReference>
<dbReference type="Gene3D" id="3.30.565.10">
    <property type="entry name" value="Histidine kinase-like ATPase, C-terminal domain"/>
    <property type="match status" value="1"/>
</dbReference>
<dbReference type="Gene3D" id="1.20.5.1930">
    <property type="match status" value="1"/>
</dbReference>
<name>A0A841DVD7_9ACTN</name>
<evidence type="ECO:0000259" key="11">
    <source>
        <dbReference type="Pfam" id="PF07730"/>
    </source>
</evidence>
<dbReference type="InterPro" id="IPR011712">
    <property type="entry name" value="Sig_transdc_His_kin_sub3_dim/P"/>
</dbReference>
<dbReference type="RefSeq" id="WP_184835819.1">
    <property type="nucleotide sequence ID" value="NZ_BAAAVN010000007.1"/>
</dbReference>
<feature type="transmembrane region" description="Helical" evidence="9">
    <location>
        <begin position="122"/>
        <end position="142"/>
    </location>
</feature>
<keyword evidence="8" id="KW-0902">Two-component regulatory system</keyword>
<dbReference type="InterPro" id="IPR050482">
    <property type="entry name" value="Sensor_HK_TwoCompSys"/>
</dbReference>
<keyword evidence="5" id="KW-0547">Nucleotide-binding</keyword>
<dbReference type="GO" id="GO:0005524">
    <property type="term" value="F:ATP binding"/>
    <property type="evidence" value="ECO:0007669"/>
    <property type="project" value="UniProtKB-KW"/>
</dbReference>
<evidence type="ECO:0000256" key="1">
    <source>
        <dbReference type="ARBA" id="ARBA00000085"/>
    </source>
</evidence>
<evidence type="ECO:0000313" key="14">
    <source>
        <dbReference type="Proteomes" id="UP000558997"/>
    </source>
</evidence>
<dbReference type="Pfam" id="PF23539">
    <property type="entry name" value="DUF7134"/>
    <property type="match status" value="1"/>
</dbReference>
<dbReference type="GO" id="GO:0016020">
    <property type="term" value="C:membrane"/>
    <property type="evidence" value="ECO:0007669"/>
    <property type="project" value="InterPro"/>
</dbReference>
<evidence type="ECO:0000256" key="9">
    <source>
        <dbReference type="SAM" id="Phobius"/>
    </source>
</evidence>
<dbReference type="InterPro" id="IPR036890">
    <property type="entry name" value="HATPase_C_sf"/>
</dbReference>
<gene>
    <name evidence="13" type="ORF">HDA44_003578</name>
</gene>
<evidence type="ECO:0000256" key="7">
    <source>
        <dbReference type="ARBA" id="ARBA00022840"/>
    </source>
</evidence>
<keyword evidence="9" id="KW-0812">Transmembrane</keyword>
<organism evidence="13 14">
    <name type="scientific">Kribbella solani</name>
    <dbReference type="NCBI Taxonomy" id="236067"/>
    <lineage>
        <taxon>Bacteria</taxon>
        <taxon>Bacillati</taxon>
        <taxon>Actinomycetota</taxon>
        <taxon>Actinomycetes</taxon>
        <taxon>Propionibacteriales</taxon>
        <taxon>Kribbellaceae</taxon>
        <taxon>Kribbella</taxon>
    </lineage>
</organism>
<evidence type="ECO:0000256" key="3">
    <source>
        <dbReference type="ARBA" id="ARBA00022553"/>
    </source>
</evidence>
<evidence type="ECO:0000313" key="13">
    <source>
        <dbReference type="EMBL" id="MBB5980237.1"/>
    </source>
</evidence>
<feature type="domain" description="Histidine kinase/HSP90-like ATPase" evidence="10">
    <location>
        <begin position="301"/>
        <end position="388"/>
    </location>
</feature>
<dbReference type="EC" id="2.7.13.3" evidence="2"/>
<feature type="domain" description="DUF7134" evidence="12">
    <location>
        <begin position="25"/>
        <end position="174"/>
    </location>
</feature>
<evidence type="ECO:0000256" key="8">
    <source>
        <dbReference type="ARBA" id="ARBA00023012"/>
    </source>
</evidence>
<keyword evidence="14" id="KW-1185">Reference proteome</keyword>
<keyword evidence="9" id="KW-0472">Membrane</keyword>
<feature type="domain" description="Signal transduction histidine kinase subgroup 3 dimerisation and phosphoacceptor" evidence="11">
    <location>
        <begin position="192"/>
        <end position="258"/>
    </location>
</feature>
<dbReference type="EMBL" id="JACHNF010000001">
    <property type="protein sequence ID" value="MBB5980237.1"/>
    <property type="molecule type" value="Genomic_DNA"/>
</dbReference>
<evidence type="ECO:0000256" key="5">
    <source>
        <dbReference type="ARBA" id="ARBA00022741"/>
    </source>
</evidence>
<evidence type="ECO:0000256" key="2">
    <source>
        <dbReference type="ARBA" id="ARBA00012438"/>
    </source>
</evidence>
<dbReference type="SUPFAM" id="SSF55874">
    <property type="entry name" value="ATPase domain of HSP90 chaperone/DNA topoisomerase II/histidine kinase"/>
    <property type="match status" value="1"/>
</dbReference>
<dbReference type="InterPro" id="IPR003594">
    <property type="entry name" value="HATPase_dom"/>
</dbReference>
<keyword evidence="4" id="KW-0808">Transferase</keyword>
<dbReference type="PANTHER" id="PTHR24421">
    <property type="entry name" value="NITRATE/NITRITE SENSOR PROTEIN NARX-RELATED"/>
    <property type="match status" value="1"/>
</dbReference>
<feature type="transmembrane region" description="Helical" evidence="9">
    <location>
        <begin position="79"/>
        <end position="110"/>
    </location>
</feature>
<evidence type="ECO:0000256" key="6">
    <source>
        <dbReference type="ARBA" id="ARBA00022777"/>
    </source>
</evidence>
<comment type="catalytic activity">
    <reaction evidence="1">
        <text>ATP + protein L-histidine = ADP + protein N-phospho-L-histidine.</text>
        <dbReference type="EC" id="2.7.13.3"/>
    </reaction>
</comment>
<keyword evidence="6 13" id="KW-0418">Kinase</keyword>
<evidence type="ECO:0000259" key="12">
    <source>
        <dbReference type="Pfam" id="PF23539"/>
    </source>
</evidence>
<accession>A0A841DVD7</accession>
<dbReference type="InterPro" id="IPR055558">
    <property type="entry name" value="DUF7134"/>
</dbReference>
<keyword evidence="9" id="KW-1133">Transmembrane helix</keyword>
<reference evidence="13 14" key="1">
    <citation type="submission" date="2020-08" db="EMBL/GenBank/DDBJ databases">
        <title>Sequencing the genomes of 1000 actinobacteria strains.</title>
        <authorList>
            <person name="Klenk H.-P."/>
        </authorList>
    </citation>
    <scope>NUCLEOTIDE SEQUENCE [LARGE SCALE GENOMIC DNA]</scope>
    <source>
        <strain evidence="13 14">DSM 17294</strain>
    </source>
</reference>
<dbReference type="CDD" id="cd16917">
    <property type="entry name" value="HATPase_UhpB-NarQ-NarX-like"/>
    <property type="match status" value="1"/>
</dbReference>
<feature type="transmembrane region" description="Helical" evidence="9">
    <location>
        <begin position="29"/>
        <end position="48"/>
    </location>
</feature>
<dbReference type="AlphaFoldDB" id="A0A841DVD7"/>
<sequence length="393" mass="40856">MTDSRGHELSRRQPVTAVGGGHGLSRRQLVVADVVVAVGYAVVVGIAAESAGRGWSALVAVGFALPMALRRIWPMPALAVVAVVSVIAVSVEALRDPLLAASYVLYYVALTRPAPHPVSSRRLIGLAGGGGFLILLLAFMAGAPAGQFSVTLVLTGIAAMYGAWVLGQVVRDRRAAATRAAQALAERAVAGERLRIARELHDIVAHSMGLIAVKAGVANHVLAVRPEEVSDALSVIESTSRDALVELRHMLGLLRTSDEPADLAAPAGLAALPDLAARVESTGVRVELTIEVSEPLPEAVELTVHRIVQECLTNVTKHAQARQCSVVVRGDANAVDLAVTDDGTGAADAVGDGHGLIGIRERVSVYDGTYRAGPGTAGGFEVVVRLPYHRGSA</sequence>